<feature type="transmembrane region" description="Helical" evidence="1">
    <location>
        <begin position="67"/>
        <end position="86"/>
    </location>
</feature>
<dbReference type="Proteomes" id="UP000069015">
    <property type="component" value="Chromosome 2"/>
</dbReference>
<feature type="transmembrane region" description="Helical" evidence="1">
    <location>
        <begin position="311"/>
        <end position="332"/>
    </location>
</feature>
<dbReference type="AlphaFoldDB" id="A0A0U3IBQ4"/>
<keyword evidence="1" id="KW-0472">Membrane</keyword>
<feature type="transmembrane region" description="Helical" evidence="1">
    <location>
        <begin position="242"/>
        <end position="265"/>
    </location>
</feature>
<keyword evidence="1" id="KW-0812">Transmembrane</keyword>
<feature type="transmembrane region" description="Helical" evidence="1">
    <location>
        <begin position="181"/>
        <end position="198"/>
    </location>
</feature>
<evidence type="ECO:0000256" key="1">
    <source>
        <dbReference type="SAM" id="Phobius"/>
    </source>
</evidence>
<evidence type="ECO:0000313" key="2">
    <source>
        <dbReference type="EMBL" id="ALU45200.1"/>
    </source>
</evidence>
<protein>
    <recommendedName>
        <fullName evidence="4">DUF4153 domain-containing protein</fullName>
    </recommendedName>
</protein>
<feature type="transmembrane region" description="Helical" evidence="1">
    <location>
        <begin position="277"/>
        <end position="299"/>
    </location>
</feature>
<feature type="transmembrane region" description="Helical" evidence="1">
    <location>
        <begin position="40"/>
        <end position="60"/>
    </location>
</feature>
<gene>
    <name evidence="2" type="ORF">AT705_19760</name>
</gene>
<keyword evidence="1" id="KW-1133">Transmembrane helix</keyword>
<feature type="transmembrane region" description="Helical" evidence="1">
    <location>
        <begin position="140"/>
        <end position="161"/>
    </location>
</feature>
<name>A0A0U3IBQ4_9GAMM</name>
<dbReference type="RefSeq" id="WP_058798098.1">
    <property type="nucleotide sequence ID" value="NZ_CP013612.1"/>
</dbReference>
<dbReference type="KEGG" id="prr:AT705_19760"/>
<dbReference type="EMBL" id="CP013612">
    <property type="protein sequence ID" value="ALU45200.1"/>
    <property type="molecule type" value="Genomic_DNA"/>
</dbReference>
<proteinExistence type="predicted"/>
<sequence>MEPLLTSRKLLLVALLQSFFLIILHQSVDFAFWPGQSPPWLLAAYSLVIFLPSTLIFSSFTQLNSAFYIQLGIYALLFTLCGFYLGSQLLPERAPIPSQAWPYPLIIFLASVLLIPWLTQNSRERWLPSYGALSQAMGRLLLVFAAAQLFALSVLMLLMLWASLFEVIEISFFTDLFSEPWFYYPAITLSQAIGVIQARSRSNLANQLFAICRNFATLLLPVLVAVAMLFFVAVLFSELDTLWQNGGSSLIFVLVGAIVLCLNLSDEALTQRPWYRHFIALGLLLLPCYLALSGWGLYLRIEQYGLSLARLWAVLIASVSMTVCAGYVWQLVTHKATWYTRLSTVNRPVTLGLLGLLIATQTPLLDFRGMSVNSQIDRLTAGITQPADFDPRYLVNELGRKGLAALESLQHSIDDEQLKRRIHTALTLETKPLTTQTLLDLIDMSDAQKQALPQELVTALEVFARHNTHLFDDATELMLRPIQLDNTPEAEYLFIANTQHRVELRVFYLGVIDGVQGWQSGYMDQKVYGPQSKDLLEALKTDNFEIVEPRFKDIKIGEHRLELHSPF</sequence>
<dbReference type="Pfam" id="PF13687">
    <property type="entry name" value="DUF4153"/>
    <property type="match status" value="1"/>
</dbReference>
<evidence type="ECO:0008006" key="4">
    <source>
        <dbReference type="Google" id="ProtNLM"/>
    </source>
</evidence>
<accession>A0A0U3IBQ4</accession>
<feature type="transmembrane region" description="Helical" evidence="1">
    <location>
        <begin position="101"/>
        <end position="119"/>
    </location>
</feature>
<feature type="transmembrane region" description="Helical" evidence="1">
    <location>
        <begin position="218"/>
        <end position="236"/>
    </location>
</feature>
<evidence type="ECO:0000313" key="3">
    <source>
        <dbReference type="Proteomes" id="UP000069015"/>
    </source>
</evidence>
<organism evidence="2 3">
    <name type="scientific">Pseudoalteromonas rubra</name>
    <dbReference type="NCBI Taxonomy" id="43658"/>
    <lineage>
        <taxon>Bacteria</taxon>
        <taxon>Pseudomonadati</taxon>
        <taxon>Pseudomonadota</taxon>
        <taxon>Gammaproteobacteria</taxon>
        <taxon>Alteromonadales</taxon>
        <taxon>Pseudoalteromonadaceae</taxon>
        <taxon>Pseudoalteromonas</taxon>
    </lineage>
</organism>
<dbReference type="InterPro" id="IPR025291">
    <property type="entry name" value="DUF4153"/>
</dbReference>
<reference evidence="2 3" key="1">
    <citation type="submission" date="2015-12" db="EMBL/GenBank/DDBJ databases">
        <title>Complete genome sequence of Pseudoalteromonas rubra SCSIO 6842, harboring a conjugative plasmid.</title>
        <authorList>
            <person name="Li B."/>
            <person name="Wang X."/>
        </authorList>
    </citation>
    <scope>NUCLEOTIDE SEQUENCE [LARGE SCALE GENOMIC DNA]</scope>
    <source>
        <strain evidence="2 3">SCSIO 6842</strain>
    </source>
</reference>